<dbReference type="InterPro" id="IPR024283">
    <property type="entry name" value="TOC159_MAD"/>
</dbReference>
<dbReference type="InterPro" id="IPR027417">
    <property type="entry name" value="P-loop_NTPase"/>
</dbReference>
<dbReference type="Proteomes" id="UP000326939">
    <property type="component" value="Chromosome 8"/>
</dbReference>
<keyword evidence="3" id="KW-0150">Chloroplast</keyword>
<name>A0A5N5LRA5_9ROSI</name>
<evidence type="ECO:0000256" key="17">
    <source>
        <dbReference type="SAM" id="MobiDB-lite"/>
    </source>
</evidence>
<evidence type="ECO:0000256" key="1">
    <source>
        <dbReference type="ARBA" id="ARBA00001946"/>
    </source>
</evidence>
<feature type="region of interest" description="Disordered" evidence="17">
    <location>
        <begin position="82"/>
        <end position="136"/>
    </location>
</feature>
<evidence type="ECO:0000256" key="14">
    <source>
        <dbReference type="ARBA" id="ARBA00023136"/>
    </source>
</evidence>
<evidence type="ECO:0000256" key="12">
    <source>
        <dbReference type="ARBA" id="ARBA00022989"/>
    </source>
</evidence>
<evidence type="ECO:0000259" key="18">
    <source>
        <dbReference type="PROSITE" id="PS51720"/>
    </source>
</evidence>
<evidence type="ECO:0000313" key="20">
    <source>
        <dbReference type="Proteomes" id="UP000326939"/>
    </source>
</evidence>
<keyword evidence="6" id="KW-0479">Metal-binding</keyword>
<dbReference type="GO" id="GO:0046872">
    <property type="term" value="F:metal ion binding"/>
    <property type="evidence" value="ECO:0007669"/>
    <property type="project" value="UniProtKB-KW"/>
</dbReference>
<evidence type="ECO:0000256" key="16">
    <source>
        <dbReference type="ARBA" id="ARBA00023775"/>
    </source>
</evidence>
<feature type="domain" description="AIG1-type G" evidence="18">
    <location>
        <begin position="471"/>
        <end position="705"/>
    </location>
</feature>
<dbReference type="InterPro" id="IPR005690">
    <property type="entry name" value="Toc86_159"/>
</dbReference>
<dbReference type="EMBL" id="VDCV01000008">
    <property type="protein sequence ID" value="KAB5545354.1"/>
    <property type="molecule type" value="Genomic_DNA"/>
</dbReference>
<keyword evidence="20" id="KW-1185">Reference proteome</keyword>
<keyword evidence="10" id="KW-0460">Magnesium</keyword>
<keyword evidence="12" id="KW-1133">Transmembrane helix</keyword>
<keyword evidence="11" id="KW-0653">Protein transport</keyword>
<evidence type="ECO:0000256" key="9">
    <source>
        <dbReference type="ARBA" id="ARBA00022805"/>
    </source>
</evidence>
<keyword evidence="7" id="KW-0547">Nucleotide-binding</keyword>
<dbReference type="GO" id="GO:0003924">
    <property type="term" value="F:GTPase activity"/>
    <property type="evidence" value="ECO:0007669"/>
    <property type="project" value="InterPro"/>
</dbReference>
<dbReference type="PANTHER" id="PTHR10903">
    <property type="entry name" value="GTPASE, IMAP FAMILY MEMBER-RELATED"/>
    <property type="match status" value="1"/>
</dbReference>
<keyword evidence="5" id="KW-0812">Transmembrane</keyword>
<dbReference type="SUPFAM" id="SSF52540">
    <property type="entry name" value="P-loop containing nucleoside triphosphate hydrolases"/>
    <property type="match status" value="1"/>
</dbReference>
<dbReference type="GO" id="GO:0015031">
    <property type="term" value="P:protein transport"/>
    <property type="evidence" value="ECO:0007669"/>
    <property type="project" value="UniProtKB-KW"/>
</dbReference>
<dbReference type="AlphaFoldDB" id="A0A5N5LRA5"/>
<feature type="region of interest" description="Disordered" evidence="17">
    <location>
        <begin position="726"/>
        <end position="745"/>
    </location>
</feature>
<evidence type="ECO:0000256" key="5">
    <source>
        <dbReference type="ARBA" id="ARBA00022692"/>
    </source>
</evidence>
<keyword evidence="8" id="KW-0378">Hydrolase</keyword>
<proteinExistence type="inferred from homology"/>
<evidence type="ECO:0000256" key="8">
    <source>
        <dbReference type="ARBA" id="ARBA00022801"/>
    </source>
</evidence>
<keyword evidence="2" id="KW-0813">Transport</keyword>
<dbReference type="FunFam" id="3.40.50.300:FF:000413">
    <property type="entry name" value="Translocase of chloroplast 120, chloroplastic"/>
    <property type="match status" value="1"/>
</dbReference>
<evidence type="ECO:0000256" key="15">
    <source>
        <dbReference type="ARBA" id="ARBA00023766"/>
    </source>
</evidence>
<organism evidence="19 20">
    <name type="scientific">Salix brachista</name>
    <dbReference type="NCBI Taxonomy" id="2182728"/>
    <lineage>
        <taxon>Eukaryota</taxon>
        <taxon>Viridiplantae</taxon>
        <taxon>Streptophyta</taxon>
        <taxon>Embryophyta</taxon>
        <taxon>Tracheophyta</taxon>
        <taxon>Spermatophyta</taxon>
        <taxon>Magnoliopsida</taxon>
        <taxon>eudicotyledons</taxon>
        <taxon>Gunneridae</taxon>
        <taxon>Pentapetalae</taxon>
        <taxon>rosids</taxon>
        <taxon>fabids</taxon>
        <taxon>Malpighiales</taxon>
        <taxon>Salicaceae</taxon>
        <taxon>Saliceae</taxon>
        <taxon>Salix</taxon>
    </lineage>
</organism>
<evidence type="ECO:0000313" key="19">
    <source>
        <dbReference type="EMBL" id="KAB5545354.1"/>
    </source>
</evidence>
<dbReference type="GO" id="GO:0045036">
    <property type="term" value="P:protein targeting to chloroplast"/>
    <property type="evidence" value="ECO:0007669"/>
    <property type="project" value="InterPro"/>
</dbReference>
<comment type="caution">
    <text evidence="19">The sequence shown here is derived from an EMBL/GenBank/DDBJ whole genome shotgun (WGS) entry which is preliminary data.</text>
</comment>
<dbReference type="GO" id="GO:0005525">
    <property type="term" value="F:GTP binding"/>
    <property type="evidence" value="ECO:0007669"/>
    <property type="project" value="UniProtKB-KW"/>
</dbReference>
<keyword evidence="4" id="KW-0934">Plastid</keyword>
<evidence type="ECO:0000256" key="2">
    <source>
        <dbReference type="ARBA" id="ARBA00022448"/>
    </source>
</evidence>
<comment type="similarity">
    <text evidence="16">Belongs to the TRAFAC class TrmE-Era-EngA-EngB-Septin-like GTPase superfamily. AIG1/Toc34/Toc159-like paraseptin GTPase family. TOC159 subfamily.</text>
</comment>
<evidence type="ECO:0000256" key="13">
    <source>
        <dbReference type="ARBA" id="ARBA00023134"/>
    </source>
</evidence>
<comment type="cofactor">
    <cofactor evidence="1">
        <name>Mg(2+)</name>
        <dbReference type="ChEBI" id="CHEBI:18420"/>
    </cofactor>
</comment>
<dbReference type="InterPro" id="IPR006703">
    <property type="entry name" value="G_AIG1"/>
</dbReference>
<gene>
    <name evidence="19" type="ORF">DKX38_013466</name>
</gene>
<keyword evidence="14" id="KW-0472">Membrane</keyword>
<dbReference type="Gene3D" id="3.40.50.300">
    <property type="entry name" value="P-loop containing nucleotide triphosphate hydrolases"/>
    <property type="match status" value="1"/>
</dbReference>
<accession>A0A5N5LRA5</accession>
<dbReference type="NCBIfam" id="TIGR00993">
    <property type="entry name" value="3a0901s04IAP86"/>
    <property type="match status" value="1"/>
</dbReference>
<evidence type="ECO:0000256" key="4">
    <source>
        <dbReference type="ARBA" id="ARBA00022640"/>
    </source>
</evidence>
<dbReference type="Pfam" id="PF11886">
    <property type="entry name" value="TOC159_MAD"/>
    <property type="match status" value="1"/>
</dbReference>
<reference evidence="20" key="1">
    <citation type="journal article" date="2019" name="Gigascience">
        <title>De novo genome assembly of the endangered Acer yangbiense, a plant species with extremely small populations endemic to Yunnan Province, China.</title>
        <authorList>
            <person name="Yang J."/>
            <person name="Wariss H.M."/>
            <person name="Tao L."/>
            <person name="Zhang R."/>
            <person name="Yun Q."/>
            <person name="Hollingsworth P."/>
            <person name="Dao Z."/>
            <person name="Luo G."/>
            <person name="Guo H."/>
            <person name="Ma Y."/>
            <person name="Sun W."/>
        </authorList>
    </citation>
    <scope>NUCLEOTIDE SEQUENCE [LARGE SCALE GENOMIC DNA]</scope>
    <source>
        <strain evidence="20">cv. br00</strain>
    </source>
</reference>
<keyword evidence="9" id="KW-1002">Plastid outer membrane</keyword>
<evidence type="ECO:0000256" key="10">
    <source>
        <dbReference type="ARBA" id="ARBA00022842"/>
    </source>
</evidence>
<sequence length="1116" mass="123467">MSELERKLAFYSPSGTKVSDDHSRKIDEKITADSDEVDTVQEQLGNELVDSPSAAWVSHDYSNQRIIADPDEEADMVKEKNREESFVSPSGRIDEQNIAGAGVSHDYSNKQITADPDEETGIVKEKSSEESFDSPSGRIDEKIIVTVGVSHDFSNHLFTADPDEEADTVKEKSKEASFDSTSGRIVEHIVADADEEGKIITEKMGNELFGSPSWADVPHERSHRTNRQIITDSDEDTNIVEEQMGRELADIVQEQMEKELFDSLSGAEVSHDHSQSIHERIIADSDEEVDLINEQIGEGLFDASSGRIDGQVITDSEEEGDIDSEQIGNDLLESDALAALLKAASSAGMDGGRVALTSADGSRVFSLERLVGSDSPFRIVRSALLSETIDDVAKNDLNEEDKKVIEKIQQITVKFLRLVQRLGQSPEDSMVAQVLHRLVMATRAHVNQEFSLENAEKMAMQLEAEGKDDLDFSLNILVLGKTGVGKSATINSIFGEKKVEINAFEPATTMLKEVVGIIDGVKIRIIDTPGLRSSMKEEAINRKILASIKTSINKFPPDVVLYTDRLDTHSIDLNDLPMLRLLTKSLTSSIWKNSVVTLTHATSPPPDGPSGSPLSFEMFIGQRSHAIQQAISQAVGDLRLIHPRMMHPVSLVENHPLCQMNENSEHILPNGQSWRPQLLLLCYSLKILSEASSLAKPRDPFDHKKPFGFHLRSLPLPHLVSSLLQSRPHPKLPADQGGENVDSDIDWMDLSDSDEEIEDEYDQLPPFKPLKKSHVVKLTKEQRKAYLEEYDYRVKLLQKKQWQEEVKRLKEMKKKGKDGYDGIGEDVDQEDVGPATVPIAMPDFVLPPSFDSDNPSYRYRALEPTSQVLVRPVLDSNGWDHDCGYDGVSLERNLVVAGQFPGAFAFQITKDKKDFNIHLDSSVCAKHGENGSTMAGFDIQNVGRQLAYILRSETKFKNFKMNKTSAGISFTLLGENVATGLKIEDQIAVAKHLALVGAAGAVRSGGDTAYGANFEMCLKSKDFPIEQDQSTLGLSLMKWRGDLGLMANLQSQFSIGRNSKMVVRVGINNKRSGQITVKTSSSEMQVALIAIVPMVTSLFRSIYNGYATSNSHTLDY</sequence>
<comment type="subcellular location">
    <subcellularLocation>
        <location evidence="15">Plastid</location>
        <location evidence="15">Chloroplast outer membrane</location>
        <topology evidence="15">Single-pass membrane protein</topology>
    </subcellularLocation>
</comment>
<evidence type="ECO:0000256" key="6">
    <source>
        <dbReference type="ARBA" id="ARBA00022723"/>
    </source>
</evidence>
<evidence type="ECO:0000256" key="7">
    <source>
        <dbReference type="ARBA" id="ARBA00022741"/>
    </source>
</evidence>
<dbReference type="GO" id="GO:0009707">
    <property type="term" value="C:chloroplast outer membrane"/>
    <property type="evidence" value="ECO:0007669"/>
    <property type="project" value="UniProtKB-SubCell"/>
</dbReference>
<evidence type="ECO:0000256" key="11">
    <source>
        <dbReference type="ARBA" id="ARBA00022927"/>
    </source>
</evidence>
<dbReference type="Pfam" id="PF04548">
    <property type="entry name" value="AIG1"/>
    <property type="match status" value="1"/>
</dbReference>
<keyword evidence="13" id="KW-0342">GTP-binding</keyword>
<protein>
    <recommendedName>
        <fullName evidence="18">AIG1-type G domain-containing protein</fullName>
    </recommendedName>
</protein>
<dbReference type="PROSITE" id="PS51720">
    <property type="entry name" value="G_AIG1"/>
    <property type="match status" value="1"/>
</dbReference>
<evidence type="ECO:0000256" key="3">
    <source>
        <dbReference type="ARBA" id="ARBA00022528"/>
    </source>
</evidence>
<dbReference type="PANTHER" id="PTHR10903:SF127">
    <property type="entry name" value="TRANSLOCASE OF CHLOROPLAST 159, CHLOROPLASTIC-LIKE"/>
    <property type="match status" value="1"/>
</dbReference>
<dbReference type="InterPro" id="IPR045058">
    <property type="entry name" value="GIMA/IAN/Toc"/>
</dbReference>